<evidence type="ECO:0000256" key="2">
    <source>
        <dbReference type="ARBA" id="ARBA00007707"/>
    </source>
</evidence>
<dbReference type="InterPro" id="IPR001451">
    <property type="entry name" value="Hexapep"/>
</dbReference>
<evidence type="ECO:0000256" key="1">
    <source>
        <dbReference type="ARBA" id="ARBA00004496"/>
    </source>
</evidence>
<dbReference type="InterPro" id="IPR018357">
    <property type="entry name" value="Hexapep_transf_CS"/>
</dbReference>
<dbReference type="PROSITE" id="PS00101">
    <property type="entry name" value="HEXAPEP_TRANSFERASES"/>
    <property type="match status" value="1"/>
</dbReference>
<dbReference type="InterPro" id="IPR029044">
    <property type="entry name" value="Nucleotide-diphossugar_trans"/>
</dbReference>
<dbReference type="EC" id="2.7.7.23" evidence="18"/>
<dbReference type="RefSeq" id="WP_213237117.1">
    <property type="nucleotide sequence ID" value="NZ_JAHBCL010000018.1"/>
</dbReference>
<evidence type="ECO:0000256" key="5">
    <source>
        <dbReference type="ARBA" id="ARBA00022679"/>
    </source>
</evidence>
<evidence type="ECO:0000313" key="22">
    <source>
        <dbReference type="Proteomes" id="UP000746471"/>
    </source>
</evidence>
<keyword evidence="5 18" id="KW-0808">Transferase</keyword>
<evidence type="ECO:0000256" key="9">
    <source>
        <dbReference type="ARBA" id="ARBA00022842"/>
    </source>
</evidence>
<comment type="similarity">
    <text evidence="2 18">In the C-terminal section; belongs to the transferase hexapeptide repeat family.</text>
</comment>
<evidence type="ECO:0000313" key="21">
    <source>
        <dbReference type="EMBL" id="MBS7527257.1"/>
    </source>
</evidence>
<feature type="binding site" evidence="18">
    <location>
        <begin position="100"/>
        <end position="102"/>
    </location>
    <ligand>
        <name>UDP-N-acetyl-alpha-D-glucosamine</name>
        <dbReference type="ChEBI" id="CHEBI:57705"/>
    </ligand>
</feature>
<feature type="region of interest" description="N-acetyltransferase" evidence="18">
    <location>
        <begin position="251"/>
        <end position="454"/>
    </location>
</feature>
<dbReference type="NCBIfam" id="TIGR01173">
    <property type="entry name" value="glmU"/>
    <property type="match status" value="1"/>
</dbReference>
<comment type="caution">
    <text evidence="21">The sequence shown here is derived from an EMBL/GenBank/DDBJ whole genome shotgun (WGS) entry which is preliminary data.</text>
</comment>
<comment type="caution">
    <text evidence="18">Lacks conserved residue(s) required for the propagation of feature annotation.</text>
</comment>
<feature type="binding site" evidence="18">
    <location>
        <position position="74"/>
    </location>
    <ligand>
        <name>UDP-N-acetyl-alpha-D-glucosamine</name>
        <dbReference type="ChEBI" id="CHEBI:57705"/>
    </ligand>
</feature>
<comment type="pathway">
    <text evidence="18">Bacterial outer membrane biogenesis; LPS lipid A biosynthesis.</text>
</comment>
<dbReference type="CDD" id="cd02540">
    <property type="entry name" value="GT2_GlmU_N_bac"/>
    <property type="match status" value="1"/>
</dbReference>
<name>A0ABS5PQR7_9FIRM</name>
<evidence type="ECO:0000256" key="15">
    <source>
        <dbReference type="ARBA" id="ARBA00048247"/>
    </source>
</evidence>
<feature type="binding site" evidence="18">
    <location>
        <position position="376"/>
    </location>
    <ligand>
        <name>UDP-N-acetyl-alpha-D-glucosamine</name>
        <dbReference type="ChEBI" id="CHEBI:57705"/>
    </ligand>
</feature>
<feature type="binding site" evidence="18">
    <location>
        <begin position="9"/>
        <end position="12"/>
    </location>
    <ligand>
        <name>UDP-N-acetyl-alpha-D-glucosamine</name>
        <dbReference type="ChEBI" id="CHEBI:57705"/>
    </ligand>
</feature>
<evidence type="ECO:0000256" key="17">
    <source>
        <dbReference type="ARBA" id="ARBA00049628"/>
    </source>
</evidence>
<keyword evidence="6 18" id="KW-0548">Nucleotidyltransferase</keyword>
<dbReference type="InterPro" id="IPR038009">
    <property type="entry name" value="GlmU_C_LbH"/>
</dbReference>
<keyword evidence="14 18" id="KW-0961">Cell wall biogenesis/degradation</keyword>
<feature type="binding site" evidence="18">
    <location>
        <position position="227"/>
    </location>
    <ligand>
        <name>Mg(2+)</name>
        <dbReference type="ChEBI" id="CHEBI:18420"/>
    </ligand>
</feature>
<feature type="binding site" evidence="18">
    <location>
        <position position="102"/>
    </location>
    <ligand>
        <name>Mg(2+)</name>
        <dbReference type="ChEBI" id="CHEBI:18420"/>
    </ligand>
</feature>
<organism evidence="21 22">
    <name type="scientific">Fusibacter paucivorans</name>
    <dbReference type="NCBI Taxonomy" id="76009"/>
    <lineage>
        <taxon>Bacteria</taxon>
        <taxon>Bacillati</taxon>
        <taxon>Bacillota</taxon>
        <taxon>Clostridia</taxon>
        <taxon>Eubacteriales</taxon>
        <taxon>Eubacteriales Family XII. Incertae Sedis</taxon>
        <taxon>Fusibacter</taxon>
    </lineage>
</organism>
<dbReference type="PANTHER" id="PTHR43584">
    <property type="entry name" value="NUCLEOTIDYL TRANSFERASE"/>
    <property type="match status" value="1"/>
</dbReference>
<keyword evidence="7 18" id="KW-0479">Metal-binding</keyword>
<keyword evidence="10 18" id="KW-0133">Cell shape</keyword>
<dbReference type="InterPro" id="IPR011004">
    <property type="entry name" value="Trimer_LpxA-like_sf"/>
</dbReference>
<dbReference type="CDD" id="cd03353">
    <property type="entry name" value="LbH_GlmU_C"/>
    <property type="match status" value="1"/>
</dbReference>
<feature type="region of interest" description="Linker" evidence="18">
    <location>
        <begin position="230"/>
        <end position="250"/>
    </location>
</feature>
<feature type="active site" description="Proton acceptor" evidence="18">
    <location>
        <position position="362"/>
    </location>
</feature>
<keyword evidence="11 18" id="KW-0573">Peptidoglycan synthesis</keyword>
<dbReference type="GO" id="GO:0019134">
    <property type="term" value="F:glucosamine-1-phosphate N-acetyltransferase activity"/>
    <property type="evidence" value="ECO:0007669"/>
    <property type="project" value="UniProtKB-EC"/>
</dbReference>
<proteinExistence type="inferred from homology"/>
<sequence length="454" mass="48774">MNELVTLILAAGHGKRMKSKKHKVLHTVCGTPMLEHVIDLAQQLNSKETVCIIGHEREQLMPLLDQKHVKQVVQAEQLGTGHAVKMAASYFGSGDVLVLYGDTPLIDIETLNAFVAYHSANHFAASLISTVLPNPTGYGRIVRNNAGDFYRIVEQKEANASELLITEINSGICLFKASALSEGLEALRNENAQGEYYLTDVFEYLSGKGMAIGAYVSDQPDSLMGVNDRMQLAQAEGYLQRVIIKKHQMNGVTIINPEATTIGKSVTIGMDTTIYPGTILKGKTTIGEDCIIGPDADIADTKIGDGVSVKHSTLIESSVGDASNIGPYAYLRPKSVVGKAVKIGDFVEVKNSTIGDDTKISHLTYVGDSVVGKRVNIGCGVVFVNYDGSKKHISTVGDDSFIGCNSNLISPVTIGDGAYIAAGSTITKDVPPKNLAIARARQENKANWSSKYQK</sequence>
<dbReference type="InterPro" id="IPR025877">
    <property type="entry name" value="MobA-like_NTP_Trfase"/>
</dbReference>
<dbReference type="Proteomes" id="UP000746471">
    <property type="component" value="Unassembled WGS sequence"/>
</dbReference>
<keyword evidence="4 18" id="KW-0963">Cytoplasm</keyword>
<dbReference type="GO" id="GO:0003977">
    <property type="term" value="F:UDP-N-acetylglucosamine diphosphorylase activity"/>
    <property type="evidence" value="ECO:0007669"/>
    <property type="project" value="UniProtKB-EC"/>
</dbReference>
<keyword evidence="8 18" id="KW-0677">Repeat</keyword>
<feature type="binding site" evidence="18">
    <location>
        <position position="154"/>
    </location>
    <ligand>
        <name>UDP-N-acetyl-alpha-D-glucosamine</name>
        <dbReference type="ChEBI" id="CHEBI:57705"/>
    </ligand>
</feature>
<feature type="binding site" evidence="18">
    <location>
        <position position="139"/>
    </location>
    <ligand>
        <name>UDP-N-acetyl-alpha-D-glucosamine</name>
        <dbReference type="ChEBI" id="CHEBI:57705"/>
    </ligand>
</feature>
<evidence type="ECO:0000256" key="7">
    <source>
        <dbReference type="ARBA" id="ARBA00022723"/>
    </source>
</evidence>
<reference evidence="21 22" key="1">
    <citation type="submission" date="2021-05" db="EMBL/GenBank/DDBJ databases">
        <title>Fusibacter ferrireducens sp. nov., an anaerobic, sulfur- and Fe-reducing bacterium isolated from the mangrove sediment.</title>
        <authorList>
            <person name="Qiu D."/>
        </authorList>
    </citation>
    <scope>NUCLEOTIDE SEQUENCE [LARGE SCALE GENOMIC DNA]</scope>
    <source>
        <strain evidence="21 22">DSM 12116</strain>
    </source>
</reference>
<feature type="binding site" evidence="18">
    <location>
        <position position="365"/>
    </location>
    <ligand>
        <name>UDP-N-acetyl-alpha-D-glucosamine</name>
        <dbReference type="ChEBI" id="CHEBI:57705"/>
    </ligand>
</feature>
<comment type="pathway">
    <text evidence="18">Nucleotide-sugar biosynthesis; UDP-N-acetyl-alpha-D-glucosamine biosynthesis; UDP-N-acetyl-alpha-D-glucosamine from N-acetyl-alpha-D-glucosamine 1-phosphate: step 1/1.</text>
</comment>
<evidence type="ECO:0000256" key="14">
    <source>
        <dbReference type="ARBA" id="ARBA00023316"/>
    </source>
</evidence>
<evidence type="ECO:0000256" key="12">
    <source>
        <dbReference type="ARBA" id="ARBA00023268"/>
    </source>
</evidence>
<feature type="binding site" evidence="18">
    <location>
        <begin position="385"/>
        <end position="386"/>
    </location>
    <ligand>
        <name>acetyl-CoA</name>
        <dbReference type="ChEBI" id="CHEBI:57288"/>
    </ligand>
</feature>
<dbReference type="Pfam" id="PF00132">
    <property type="entry name" value="Hexapep"/>
    <property type="match status" value="1"/>
</dbReference>
<evidence type="ECO:0000256" key="10">
    <source>
        <dbReference type="ARBA" id="ARBA00022960"/>
    </source>
</evidence>
<feature type="binding site" evidence="18">
    <location>
        <position position="350"/>
    </location>
    <ligand>
        <name>UDP-N-acetyl-alpha-D-glucosamine</name>
        <dbReference type="ChEBI" id="CHEBI:57705"/>
    </ligand>
</feature>
<evidence type="ECO:0000256" key="4">
    <source>
        <dbReference type="ARBA" id="ARBA00022490"/>
    </source>
</evidence>
<accession>A0ABS5PQR7</accession>
<evidence type="ECO:0000256" key="16">
    <source>
        <dbReference type="ARBA" id="ARBA00048493"/>
    </source>
</evidence>
<dbReference type="InterPro" id="IPR005882">
    <property type="entry name" value="Bifunctional_GlmU"/>
</dbReference>
<protein>
    <recommendedName>
        <fullName evidence="18">Bifunctional protein GlmU</fullName>
    </recommendedName>
    <domain>
        <recommendedName>
            <fullName evidence="18">UDP-N-acetylglucosamine pyrophosphorylase</fullName>
            <ecNumber evidence="18">2.7.7.23</ecNumber>
        </recommendedName>
        <alternativeName>
            <fullName evidence="18">N-acetylglucosamine-1-phosphate uridyltransferase</fullName>
        </alternativeName>
    </domain>
    <domain>
        <recommendedName>
            <fullName evidence="18">Glucosamine-1-phosphate N-acetyltransferase</fullName>
            <ecNumber evidence="18">2.3.1.157</ecNumber>
        </recommendedName>
    </domain>
</protein>
<evidence type="ECO:0000259" key="20">
    <source>
        <dbReference type="Pfam" id="PF25087"/>
    </source>
</evidence>
<keyword evidence="22" id="KW-1185">Reference proteome</keyword>
<evidence type="ECO:0000256" key="18">
    <source>
        <dbReference type="HAMAP-Rule" id="MF_01631"/>
    </source>
</evidence>
<evidence type="ECO:0000256" key="6">
    <source>
        <dbReference type="ARBA" id="ARBA00022695"/>
    </source>
</evidence>
<dbReference type="NCBIfam" id="NF010934">
    <property type="entry name" value="PRK14354.1"/>
    <property type="match status" value="1"/>
</dbReference>
<feature type="binding site" evidence="18">
    <location>
        <position position="227"/>
    </location>
    <ligand>
        <name>UDP-N-acetyl-alpha-D-glucosamine</name>
        <dbReference type="ChEBI" id="CHEBI:57705"/>
    </ligand>
</feature>
<feature type="domain" description="Mannose-1-phosphate guanyltransferase C-terminal" evidence="20">
    <location>
        <begin position="320"/>
        <end position="382"/>
    </location>
</feature>
<dbReference type="SUPFAM" id="SSF51161">
    <property type="entry name" value="Trimeric LpxA-like enzymes"/>
    <property type="match status" value="1"/>
</dbReference>
<dbReference type="Gene3D" id="2.160.10.10">
    <property type="entry name" value="Hexapeptide repeat proteins"/>
    <property type="match status" value="1"/>
</dbReference>
<dbReference type="PANTHER" id="PTHR43584:SF3">
    <property type="entry name" value="BIFUNCTIONAL PROTEIN GLMU"/>
    <property type="match status" value="1"/>
</dbReference>
<keyword evidence="12 18" id="KW-0511">Multifunctional enzyme</keyword>
<gene>
    <name evidence="18 21" type="primary">glmU</name>
    <name evidence="21" type="ORF">KHM83_11250</name>
</gene>
<dbReference type="InterPro" id="IPR050065">
    <property type="entry name" value="GlmU-like"/>
</dbReference>
<comment type="function">
    <text evidence="17 18">Catalyzes the last two sequential reactions in the de novo biosynthetic pathway for UDP-N-acetylglucosamine (UDP-GlcNAc). The C-terminal domain catalyzes the transfer of acetyl group from acetyl coenzyme A to glucosamine-1-phosphate (GlcN-1-P) to produce N-acetylglucosamine-1-phosphate (GlcNAc-1-P), which is converted into UDP-GlcNAc by the transfer of uridine 5-monophosphate (from uridine 5-triphosphate), a reaction catalyzed by the N-terminal domain.</text>
</comment>
<evidence type="ECO:0000256" key="13">
    <source>
        <dbReference type="ARBA" id="ARBA00023315"/>
    </source>
</evidence>
<dbReference type="EMBL" id="JAHBCL010000018">
    <property type="protein sequence ID" value="MBS7527257.1"/>
    <property type="molecule type" value="Genomic_DNA"/>
</dbReference>
<keyword evidence="13 18" id="KW-0012">Acyltransferase</keyword>
<keyword evidence="9 18" id="KW-0460">Magnesium</keyword>
<comment type="pathway">
    <text evidence="18">Nucleotide-sugar biosynthesis; UDP-N-acetyl-alpha-D-glucosamine biosynthesis; N-acetyl-alpha-D-glucosamine 1-phosphate from alpha-D-glucosamine 6-phosphate (route II): step 2/2.</text>
</comment>
<comment type="cofactor">
    <cofactor evidence="18">
        <name>Mg(2+)</name>
        <dbReference type="ChEBI" id="CHEBI:18420"/>
    </cofactor>
    <text evidence="18">Binds 1 Mg(2+) ion per subunit.</text>
</comment>
<feature type="binding site" evidence="18">
    <location>
        <position position="23"/>
    </location>
    <ligand>
        <name>UDP-N-acetyl-alpha-D-glucosamine</name>
        <dbReference type="ChEBI" id="CHEBI:57705"/>
    </ligand>
</feature>
<evidence type="ECO:0000256" key="11">
    <source>
        <dbReference type="ARBA" id="ARBA00022984"/>
    </source>
</evidence>
<evidence type="ECO:0000256" key="8">
    <source>
        <dbReference type="ARBA" id="ARBA00022737"/>
    </source>
</evidence>
<dbReference type="Pfam" id="PF12804">
    <property type="entry name" value="NTP_transf_3"/>
    <property type="match status" value="1"/>
</dbReference>
<feature type="binding site" evidence="18">
    <location>
        <begin position="79"/>
        <end position="80"/>
    </location>
    <ligand>
        <name>UDP-N-acetyl-alpha-D-glucosamine</name>
        <dbReference type="ChEBI" id="CHEBI:57705"/>
    </ligand>
</feature>
<dbReference type="InterPro" id="IPR056729">
    <property type="entry name" value="GMPPB_C"/>
</dbReference>
<feature type="binding site" evidence="18">
    <location>
        <position position="169"/>
    </location>
    <ligand>
        <name>UDP-N-acetyl-alpha-D-glucosamine</name>
        <dbReference type="ChEBI" id="CHEBI:57705"/>
    </ligand>
</feature>
<dbReference type="EC" id="2.3.1.157" evidence="18"/>
<evidence type="ECO:0000259" key="19">
    <source>
        <dbReference type="Pfam" id="PF12804"/>
    </source>
</evidence>
<comment type="subcellular location">
    <subcellularLocation>
        <location evidence="1 18">Cytoplasm</location>
    </subcellularLocation>
</comment>
<evidence type="ECO:0000256" key="3">
    <source>
        <dbReference type="ARBA" id="ARBA00007947"/>
    </source>
</evidence>
<comment type="catalytic activity">
    <reaction evidence="16 18">
        <text>N-acetyl-alpha-D-glucosamine 1-phosphate + UTP + H(+) = UDP-N-acetyl-alpha-D-glucosamine + diphosphate</text>
        <dbReference type="Rhea" id="RHEA:13509"/>
        <dbReference type="ChEBI" id="CHEBI:15378"/>
        <dbReference type="ChEBI" id="CHEBI:33019"/>
        <dbReference type="ChEBI" id="CHEBI:46398"/>
        <dbReference type="ChEBI" id="CHEBI:57705"/>
        <dbReference type="ChEBI" id="CHEBI:57776"/>
        <dbReference type="EC" id="2.7.7.23"/>
    </reaction>
</comment>
<feature type="region of interest" description="Pyrophosphorylase" evidence="18">
    <location>
        <begin position="1"/>
        <end position="229"/>
    </location>
</feature>
<feature type="binding site" evidence="18">
    <location>
        <position position="422"/>
    </location>
    <ligand>
        <name>acetyl-CoA</name>
        <dbReference type="ChEBI" id="CHEBI:57288"/>
    </ligand>
</feature>
<dbReference type="Gene3D" id="3.90.550.10">
    <property type="entry name" value="Spore Coat Polysaccharide Biosynthesis Protein SpsA, Chain A"/>
    <property type="match status" value="1"/>
</dbReference>
<comment type="catalytic activity">
    <reaction evidence="15 18">
        <text>alpha-D-glucosamine 1-phosphate + acetyl-CoA = N-acetyl-alpha-D-glucosamine 1-phosphate + CoA + H(+)</text>
        <dbReference type="Rhea" id="RHEA:13725"/>
        <dbReference type="ChEBI" id="CHEBI:15378"/>
        <dbReference type="ChEBI" id="CHEBI:57287"/>
        <dbReference type="ChEBI" id="CHEBI:57288"/>
        <dbReference type="ChEBI" id="CHEBI:57776"/>
        <dbReference type="ChEBI" id="CHEBI:58516"/>
        <dbReference type="EC" id="2.3.1.157"/>
    </reaction>
</comment>
<dbReference type="Pfam" id="PF25087">
    <property type="entry name" value="GMPPB_C"/>
    <property type="match status" value="1"/>
</dbReference>
<feature type="binding site" evidence="18">
    <location>
        <position position="332"/>
    </location>
    <ligand>
        <name>UDP-N-acetyl-alpha-D-glucosamine</name>
        <dbReference type="ChEBI" id="CHEBI:57705"/>
    </ligand>
</feature>
<comment type="similarity">
    <text evidence="3 18">In the N-terminal section; belongs to the N-acetylglucosamine-1-phosphate uridyltransferase family.</text>
</comment>
<dbReference type="HAMAP" id="MF_01631">
    <property type="entry name" value="GlmU"/>
    <property type="match status" value="1"/>
</dbReference>
<feature type="domain" description="MobA-like NTP transferase" evidence="19">
    <location>
        <begin position="7"/>
        <end position="123"/>
    </location>
</feature>
<feature type="binding site" evidence="18">
    <location>
        <position position="439"/>
    </location>
    <ligand>
        <name>acetyl-CoA</name>
        <dbReference type="ChEBI" id="CHEBI:57288"/>
    </ligand>
</feature>
<comment type="subunit">
    <text evidence="18">Homotrimer.</text>
</comment>
<dbReference type="SUPFAM" id="SSF53448">
    <property type="entry name" value="Nucleotide-diphospho-sugar transferases"/>
    <property type="match status" value="1"/>
</dbReference>